<feature type="domain" description="Hydantoinase/oxoprolinase N-terminal" evidence="2">
    <location>
        <begin position="5"/>
        <end position="158"/>
    </location>
</feature>
<dbReference type="RefSeq" id="WP_048205145.1">
    <property type="nucleotide sequence ID" value="NZ_CP009518.1"/>
</dbReference>
<dbReference type="InterPro" id="IPR008040">
    <property type="entry name" value="Hydant_A_N"/>
</dbReference>
<dbReference type="Pfam" id="PF01968">
    <property type="entry name" value="Hydantoinase_A"/>
    <property type="match status" value="1"/>
</dbReference>
<organism evidence="3 4">
    <name type="scientific">Methanococcoides methylutens MM1</name>
    <dbReference type="NCBI Taxonomy" id="1434104"/>
    <lineage>
        <taxon>Archaea</taxon>
        <taxon>Methanobacteriati</taxon>
        <taxon>Methanobacteriota</taxon>
        <taxon>Stenosarchaea group</taxon>
        <taxon>Methanomicrobia</taxon>
        <taxon>Methanosarcinales</taxon>
        <taxon>Methanosarcinaceae</taxon>
        <taxon>Methanococcoides</taxon>
    </lineage>
</organism>
<evidence type="ECO:0000259" key="1">
    <source>
        <dbReference type="Pfam" id="PF01968"/>
    </source>
</evidence>
<dbReference type="GeneID" id="24893478"/>
<dbReference type="GO" id="GO:0017168">
    <property type="term" value="F:5-oxoprolinase (ATP-hydrolyzing) activity"/>
    <property type="evidence" value="ECO:0007669"/>
    <property type="project" value="TreeGrafter"/>
</dbReference>
<dbReference type="STRING" id="1434104.MCMEM_0952"/>
<accession>A0A0E3WZM9</accession>
<dbReference type="PANTHER" id="PTHR11365:SF2">
    <property type="entry name" value="5-OXOPROLINASE"/>
    <property type="match status" value="1"/>
</dbReference>
<dbReference type="OrthoDB" id="8261at2157"/>
<keyword evidence="4" id="KW-1185">Reference proteome</keyword>
<evidence type="ECO:0000313" key="4">
    <source>
        <dbReference type="Proteomes" id="UP000033048"/>
    </source>
</evidence>
<dbReference type="GO" id="GO:0006749">
    <property type="term" value="P:glutathione metabolic process"/>
    <property type="evidence" value="ECO:0007669"/>
    <property type="project" value="TreeGrafter"/>
</dbReference>
<sequence>MQYSLGIDAGGTYTDAILVRDSDRLVVTSNKALTTYPDLIEGIKNAIDGIDESYLEKVKLVSLSTTLATNTVLEDTGYPVGLILAGDHNVEKDFPTNDILFVSGGHDHMGEEMAPLDVESVKHFVQRVQDNVSAFAVSSHFSIRNPEHELRVKELIMKLTDKPVVCGHELSQDIGAYERSVTAYLNAQLLPVGKHFINAIIAEMKRRRMNARLIMLKCDGSVVGIRDALERPIETIFSGPAASLIGASYLAEIGTCAVVDVGGTSTDVSMLYENVPDLSDAGAVVGGWQTKVKAIHMETSAMGGDSHIWTKDKKVYIGPRRVEPLCLAAVKYKGFLEKLKRTVVPSRRLFDENIQPTKFFVRTEHEIVDLTENEEMVLSVIGSDPVSFDEMSTVLKKPPSSFVLSSLIKKRLIQAIGFTPTDVLHVLGEYDEWNSEASKLGADVIAKLNNTGKYELSASLKKRFARNMAFGLMSYLLPGVDGSGIEMIVDGKFKAKFDVEVPVVLLGGPVIAYKDDVRSFINAEVIVPDHAEVGNAAGALFGKGIKRIEIMIKPESVNNPDRDFFVFSPDGRLKFDTYVQALSFANDHGRSLTYSYMSECGIRESNVNVTVTEKHVSPEGWRHPPMESKLTFVGVGII</sequence>
<reference evidence="3 4" key="1">
    <citation type="submission" date="2014-07" db="EMBL/GenBank/DDBJ databases">
        <title>Methanogenic archaea and the global carbon cycle.</title>
        <authorList>
            <person name="Henriksen J.R."/>
            <person name="Luke J."/>
            <person name="Reinhart S."/>
            <person name="Benedict M.N."/>
            <person name="Youngblut N.D."/>
            <person name="Metcalf M.E."/>
            <person name="Whitaker R.J."/>
            <person name="Metcalf W.W."/>
        </authorList>
    </citation>
    <scope>NUCLEOTIDE SEQUENCE [LARGE SCALE GENOMIC DNA]</scope>
    <source>
        <strain evidence="3 4">MM1</strain>
    </source>
</reference>
<dbReference type="HOGENOM" id="CLU_014140_1_0_2"/>
<dbReference type="PATRIC" id="fig|1434104.5.peg.1033"/>
<evidence type="ECO:0000313" key="3">
    <source>
        <dbReference type="EMBL" id="AKB85005.1"/>
    </source>
</evidence>
<dbReference type="Pfam" id="PF05378">
    <property type="entry name" value="Hydant_A_N"/>
    <property type="match status" value="1"/>
</dbReference>
<dbReference type="PANTHER" id="PTHR11365">
    <property type="entry name" value="5-OXOPROLINASE RELATED"/>
    <property type="match status" value="1"/>
</dbReference>
<evidence type="ECO:0000259" key="2">
    <source>
        <dbReference type="Pfam" id="PF05378"/>
    </source>
</evidence>
<dbReference type="InterPro" id="IPR002821">
    <property type="entry name" value="Hydantoinase_A"/>
</dbReference>
<dbReference type="SUPFAM" id="SSF53067">
    <property type="entry name" value="Actin-like ATPase domain"/>
    <property type="match status" value="1"/>
</dbReference>
<feature type="domain" description="Hydantoinase A/oxoprolinase" evidence="1">
    <location>
        <begin position="179"/>
        <end position="322"/>
    </location>
</feature>
<dbReference type="KEGG" id="mmet:MCMEM_0952"/>
<proteinExistence type="predicted"/>
<dbReference type="Proteomes" id="UP000033048">
    <property type="component" value="Chromosome"/>
</dbReference>
<gene>
    <name evidence="3" type="ORF">MCMEM_0952</name>
</gene>
<dbReference type="GO" id="GO:0005829">
    <property type="term" value="C:cytosol"/>
    <property type="evidence" value="ECO:0007669"/>
    <property type="project" value="TreeGrafter"/>
</dbReference>
<protein>
    <submittedName>
        <fullName evidence="3">Hydantoinase</fullName>
    </submittedName>
</protein>
<dbReference type="InterPro" id="IPR043129">
    <property type="entry name" value="ATPase_NBD"/>
</dbReference>
<dbReference type="EMBL" id="CP009518">
    <property type="protein sequence ID" value="AKB85005.1"/>
    <property type="molecule type" value="Genomic_DNA"/>
</dbReference>
<name>A0A0E3WZM9_METMT</name>
<dbReference type="InterPro" id="IPR045079">
    <property type="entry name" value="Oxoprolinase-like"/>
</dbReference>
<dbReference type="AlphaFoldDB" id="A0A0E3WZM9"/>